<dbReference type="InterPro" id="IPR055343">
    <property type="entry name" value="CREG_beta-barrel"/>
</dbReference>
<feature type="compositionally biased region" description="Basic and acidic residues" evidence="1">
    <location>
        <begin position="95"/>
        <end position="104"/>
    </location>
</feature>
<dbReference type="InterPro" id="IPR012349">
    <property type="entry name" value="Split_barrel_FMN-bd"/>
</dbReference>
<feature type="region of interest" description="Disordered" evidence="1">
    <location>
        <begin position="95"/>
        <end position="126"/>
    </location>
</feature>
<dbReference type="Proteomes" id="UP001159405">
    <property type="component" value="Unassembled WGS sequence"/>
</dbReference>
<keyword evidence="2" id="KW-0472">Membrane</keyword>
<accession>A0ABN8QC77</accession>
<evidence type="ECO:0000313" key="4">
    <source>
        <dbReference type="EMBL" id="CAH3161704.1"/>
    </source>
</evidence>
<comment type="caution">
    <text evidence="4">The sequence shown here is derived from an EMBL/GenBank/DDBJ whole genome shotgun (WGS) entry which is preliminary data.</text>
</comment>
<evidence type="ECO:0000313" key="5">
    <source>
        <dbReference type="Proteomes" id="UP001159405"/>
    </source>
</evidence>
<dbReference type="EMBL" id="CALNXK010000121">
    <property type="protein sequence ID" value="CAH3161704.1"/>
    <property type="molecule type" value="Genomic_DNA"/>
</dbReference>
<keyword evidence="2" id="KW-1133">Transmembrane helix</keyword>
<sequence length="296" mass="33760">MDFYKDKAKLIDKLLEEGPTSTEEEDEALVTLKRESRMQNKFFACHVVVLLLVLVLGMCLFARVAYYGFQTTEYDQQSLNGGYYELEIFQDEDKPHYSTRDRPLHQMRGRMSSVKSSASYSPPPRSEKAKTARYIVHNTIWGSISTISVALNGAPFSVVTSFSDGTVDNSTGIPYFYLSSFDPVNKNIKVNNWASLSVSEAESDYCKEHDWDPEEPLCSRVSLTGKLVHVGPDEIKFAQNALFSRHPVMKYWPKGHDWQTLKLEIVNVWMQDNYGSADIIPVKDYLKVKLQSLVIE</sequence>
<organism evidence="4 5">
    <name type="scientific">Porites lobata</name>
    <dbReference type="NCBI Taxonomy" id="104759"/>
    <lineage>
        <taxon>Eukaryota</taxon>
        <taxon>Metazoa</taxon>
        <taxon>Cnidaria</taxon>
        <taxon>Anthozoa</taxon>
        <taxon>Hexacorallia</taxon>
        <taxon>Scleractinia</taxon>
        <taxon>Fungiina</taxon>
        <taxon>Poritidae</taxon>
        <taxon>Porites</taxon>
    </lineage>
</organism>
<keyword evidence="2" id="KW-0812">Transmembrane</keyword>
<keyword evidence="5" id="KW-1185">Reference proteome</keyword>
<protein>
    <recommendedName>
        <fullName evidence="3">CREG-like beta-barrel domain-containing protein</fullName>
    </recommendedName>
</protein>
<dbReference type="SUPFAM" id="SSF50475">
    <property type="entry name" value="FMN-binding split barrel"/>
    <property type="match status" value="1"/>
</dbReference>
<name>A0ABN8QC77_9CNID</name>
<feature type="transmembrane region" description="Helical" evidence="2">
    <location>
        <begin position="42"/>
        <end position="69"/>
    </location>
</feature>
<dbReference type="Pfam" id="PF13883">
    <property type="entry name" value="CREG_beta-barrel"/>
    <property type="match status" value="1"/>
</dbReference>
<evidence type="ECO:0000256" key="2">
    <source>
        <dbReference type="SAM" id="Phobius"/>
    </source>
</evidence>
<dbReference type="PANTHER" id="PTHR13343:SF17">
    <property type="entry name" value="CELLULAR REPRESSOR OF E1A-STIMULATED GENES, ISOFORM A"/>
    <property type="match status" value="1"/>
</dbReference>
<dbReference type="PANTHER" id="PTHR13343">
    <property type="entry name" value="CREG1 PROTEIN"/>
    <property type="match status" value="1"/>
</dbReference>
<evidence type="ECO:0000259" key="3">
    <source>
        <dbReference type="Pfam" id="PF13883"/>
    </source>
</evidence>
<gene>
    <name evidence="4" type="ORF">PLOB_00005102</name>
</gene>
<evidence type="ECO:0000256" key="1">
    <source>
        <dbReference type="SAM" id="MobiDB-lite"/>
    </source>
</evidence>
<feature type="domain" description="CREG-like beta-barrel" evidence="3">
    <location>
        <begin position="123"/>
        <end position="287"/>
    </location>
</feature>
<reference evidence="4 5" key="1">
    <citation type="submission" date="2022-05" db="EMBL/GenBank/DDBJ databases">
        <authorList>
            <consortium name="Genoscope - CEA"/>
            <person name="William W."/>
        </authorList>
    </citation>
    <scope>NUCLEOTIDE SEQUENCE [LARGE SCALE GENOMIC DNA]</scope>
</reference>
<dbReference type="Gene3D" id="2.30.110.10">
    <property type="entry name" value="Electron Transport, Fmn-binding Protein, Chain A"/>
    <property type="match status" value="1"/>
</dbReference>
<proteinExistence type="predicted"/>